<reference evidence="2 3" key="1">
    <citation type="journal article" date="2023" name="Mol. Biol. Evol.">
        <title>Genomics of Secondarily Temperate Adaptation in the Only Non-Antarctic Icefish.</title>
        <authorList>
            <person name="Rivera-Colon A.G."/>
            <person name="Rayamajhi N."/>
            <person name="Minhas B.F."/>
            <person name="Madrigal G."/>
            <person name="Bilyk K.T."/>
            <person name="Yoon V."/>
            <person name="Hune M."/>
            <person name="Gregory S."/>
            <person name="Cheng C.H.C."/>
            <person name="Catchen J.M."/>
        </authorList>
    </citation>
    <scope>NUCLEOTIDE SEQUENCE [LARGE SCALE GENOMIC DNA]</scope>
    <source>
        <strain evidence="2">JC2023a</strain>
    </source>
</reference>
<feature type="region of interest" description="Disordered" evidence="1">
    <location>
        <begin position="65"/>
        <end position="108"/>
    </location>
</feature>
<feature type="region of interest" description="Disordered" evidence="1">
    <location>
        <begin position="1"/>
        <end position="42"/>
    </location>
</feature>
<evidence type="ECO:0000256" key="1">
    <source>
        <dbReference type="SAM" id="MobiDB-lite"/>
    </source>
</evidence>
<comment type="caution">
    <text evidence="2">The sequence shown here is derived from an EMBL/GenBank/DDBJ whole genome shotgun (WGS) entry which is preliminary data.</text>
</comment>
<name>A0AAN8BB97_9TELE</name>
<gene>
    <name evidence="2" type="ORF">CesoFtcFv8_020660</name>
</gene>
<proteinExistence type="predicted"/>
<feature type="compositionally biased region" description="Basic and acidic residues" evidence="1">
    <location>
        <begin position="1"/>
        <end position="10"/>
    </location>
</feature>
<protein>
    <submittedName>
        <fullName evidence="2">Uncharacterized protein</fullName>
    </submittedName>
</protein>
<accession>A0AAN8BB97</accession>
<dbReference type="EMBL" id="JAULUE010002062">
    <property type="protein sequence ID" value="KAK5882026.1"/>
    <property type="molecule type" value="Genomic_DNA"/>
</dbReference>
<dbReference type="AlphaFoldDB" id="A0AAN8BB97"/>
<keyword evidence="3" id="KW-1185">Reference proteome</keyword>
<organism evidence="2 3">
    <name type="scientific">Champsocephalus esox</name>
    <name type="common">pike icefish</name>
    <dbReference type="NCBI Taxonomy" id="159716"/>
    <lineage>
        <taxon>Eukaryota</taxon>
        <taxon>Metazoa</taxon>
        <taxon>Chordata</taxon>
        <taxon>Craniata</taxon>
        <taxon>Vertebrata</taxon>
        <taxon>Euteleostomi</taxon>
        <taxon>Actinopterygii</taxon>
        <taxon>Neopterygii</taxon>
        <taxon>Teleostei</taxon>
        <taxon>Neoteleostei</taxon>
        <taxon>Acanthomorphata</taxon>
        <taxon>Eupercaria</taxon>
        <taxon>Perciformes</taxon>
        <taxon>Notothenioidei</taxon>
        <taxon>Channichthyidae</taxon>
        <taxon>Champsocephalus</taxon>
    </lineage>
</organism>
<dbReference type="Proteomes" id="UP001335648">
    <property type="component" value="Unassembled WGS sequence"/>
</dbReference>
<evidence type="ECO:0000313" key="3">
    <source>
        <dbReference type="Proteomes" id="UP001335648"/>
    </source>
</evidence>
<evidence type="ECO:0000313" key="2">
    <source>
        <dbReference type="EMBL" id="KAK5882026.1"/>
    </source>
</evidence>
<sequence length="126" mass="13618">MRDSGRESGADGRGASQRLSTGRVRCGETLGARLEGGETPLEDGLECGWTGGAEGAGVCRRLNRLGGPVEQEREQESLGPATEREQESDGPPTEQEPPGVGGPPLRERGGRDLFFYLSRLHVEWLW</sequence>
<feature type="compositionally biased region" description="Basic and acidic residues" evidence="1">
    <location>
        <begin position="70"/>
        <end position="87"/>
    </location>
</feature>